<evidence type="ECO:0008006" key="3">
    <source>
        <dbReference type="Google" id="ProtNLM"/>
    </source>
</evidence>
<protein>
    <recommendedName>
        <fullName evidence="3">MalT-like TPR region domain-containing protein</fullName>
    </recommendedName>
</protein>
<dbReference type="InterPro" id="IPR019734">
    <property type="entry name" value="TPR_rpt"/>
</dbReference>
<gene>
    <name evidence="1" type="ORF">UT76_C0021G0041</name>
</gene>
<proteinExistence type="predicted"/>
<dbReference type="Proteomes" id="UP000034215">
    <property type="component" value="Unassembled WGS sequence"/>
</dbReference>
<dbReference type="AlphaFoldDB" id="A0A0G0TX20"/>
<dbReference type="InterPro" id="IPR011990">
    <property type="entry name" value="TPR-like_helical_dom_sf"/>
</dbReference>
<evidence type="ECO:0000313" key="2">
    <source>
        <dbReference type="Proteomes" id="UP000034215"/>
    </source>
</evidence>
<sequence>MNENAKNLMEEGWKARENLEFEKAEKLLNEAKALFETSGDWFNVTEATNHLAYTEKLKAVHHNLKGMRYAKDSEEIAIEHSTKKVLVLRTLMSLANSTGLFEQALKWGYECLSEFTKPLPKADILSHIATFQLRTGKLVDAEKTINEAELLMDNHLEEEQEPHRSIWRSKILATKGLILYNKGETESAKEYLTNALDVAKKQNLKTRITEIETIMELFN</sequence>
<dbReference type="Gene3D" id="1.25.40.10">
    <property type="entry name" value="Tetratricopeptide repeat domain"/>
    <property type="match status" value="1"/>
</dbReference>
<dbReference type="EMBL" id="LBYA01000021">
    <property type="protein sequence ID" value="KKR42542.1"/>
    <property type="molecule type" value="Genomic_DNA"/>
</dbReference>
<evidence type="ECO:0000313" key="1">
    <source>
        <dbReference type="EMBL" id="KKR42542.1"/>
    </source>
</evidence>
<dbReference type="SMART" id="SM00028">
    <property type="entry name" value="TPR"/>
    <property type="match status" value="2"/>
</dbReference>
<name>A0A0G0TX20_9BACT</name>
<reference evidence="1 2" key="1">
    <citation type="journal article" date="2015" name="Nature">
        <title>rRNA introns, odd ribosomes, and small enigmatic genomes across a large radiation of phyla.</title>
        <authorList>
            <person name="Brown C.T."/>
            <person name="Hug L.A."/>
            <person name="Thomas B.C."/>
            <person name="Sharon I."/>
            <person name="Castelle C.J."/>
            <person name="Singh A."/>
            <person name="Wilkins M.J."/>
            <person name="Williams K.H."/>
            <person name="Banfield J.F."/>
        </authorList>
    </citation>
    <scope>NUCLEOTIDE SEQUENCE [LARGE SCALE GENOMIC DNA]</scope>
</reference>
<accession>A0A0G0TX20</accession>
<organism evidence="1 2">
    <name type="scientific">Candidatus Woesebacteria bacterium GW2011_GWB1_40_12</name>
    <dbReference type="NCBI Taxonomy" id="1618576"/>
    <lineage>
        <taxon>Bacteria</taxon>
        <taxon>Candidatus Woeseibacteriota</taxon>
    </lineage>
</organism>
<comment type="caution">
    <text evidence="1">The sequence shown here is derived from an EMBL/GenBank/DDBJ whole genome shotgun (WGS) entry which is preliminary data.</text>
</comment>
<dbReference type="SUPFAM" id="SSF48452">
    <property type="entry name" value="TPR-like"/>
    <property type="match status" value="1"/>
</dbReference>